<proteinExistence type="predicted"/>
<dbReference type="InterPro" id="IPR008258">
    <property type="entry name" value="Transglycosylase_SLT_dom_1"/>
</dbReference>
<name>A0A6G1LLU2_9PEZI</name>
<keyword evidence="1" id="KW-1133">Transmembrane helix</keyword>
<evidence type="ECO:0000313" key="3">
    <source>
        <dbReference type="EMBL" id="KAF2773388.1"/>
    </source>
</evidence>
<dbReference type="Proteomes" id="UP000799436">
    <property type="component" value="Unassembled WGS sequence"/>
</dbReference>
<keyword evidence="1" id="KW-0812">Transmembrane</keyword>
<feature type="domain" description="Transglycosylase SLT" evidence="2">
    <location>
        <begin position="138"/>
        <end position="237"/>
    </location>
</feature>
<feature type="transmembrane region" description="Helical" evidence="1">
    <location>
        <begin position="15"/>
        <end position="39"/>
    </location>
</feature>
<dbReference type="EMBL" id="ML995811">
    <property type="protein sequence ID" value="KAF2773388.1"/>
    <property type="molecule type" value="Genomic_DNA"/>
</dbReference>
<evidence type="ECO:0000256" key="1">
    <source>
        <dbReference type="SAM" id="Phobius"/>
    </source>
</evidence>
<dbReference type="OrthoDB" id="1193027at2759"/>
<evidence type="ECO:0000313" key="4">
    <source>
        <dbReference type="Proteomes" id="UP000799436"/>
    </source>
</evidence>
<reference evidence="3" key="1">
    <citation type="journal article" date="2020" name="Stud. Mycol.">
        <title>101 Dothideomycetes genomes: a test case for predicting lifestyles and emergence of pathogens.</title>
        <authorList>
            <person name="Haridas S."/>
            <person name="Albert R."/>
            <person name="Binder M."/>
            <person name="Bloem J."/>
            <person name="Labutti K."/>
            <person name="Salamov A."/>
            <person name="Andreopoulos B."/>
            <person name="Baker S."/>
            <person name="Barry K."/>
            <person name="Bills G."/>
            <person name="Bluhm B."/>
            <person name="Cannon C."/>
            <person name="Castanera R."/>
            <person name="Culley D."/>
            <person name="Daum C."/>
            <person name="Ezra D."/>
            <person name="Gonzalez J."/>
            <person name="Henrissat B."/>
            <person name="Kuo A."/>
            <person name="Liang C."/>
            <person name="Lipzen A."/>
            <person name="Lutzoni F."/>
            <person name="Magnuson J."/>
            <person name="Mondo S."/>
            <person name="Nolan M."/>
            <person name="Ohm R."/>
            <person name="Pangilinan J."/>
            <person name="Park H.-J."/>
            <person name="Ramirez L."/>
            <person name="Alfaro M."/>
            <person name="Sun H."/>
            <person name="Tritt A."/>
            <person name="Yoshinaga Y."/>
            <person name="Zwiers L.-H."/>
            <person name="Turgeon B."/>
            <person name="Goodwin S."/>
            <person name="Spatafora J."/>
            <person name="Crous P."/>
            <person name="Grigoriev I."/>
        </authorList>
    </citation>
    <scope>NUCLEOTIDE SEQUENCE</scope>
    <source>
        <strain evidence="3">CBS 116005</strain>
    </source>
</reference>
<dbReference type="AlphaFoldDB" id="A0A6G1LLU2"/>
<keyword evidence="1" id="KW-0472">Membrane</keyword>
<evidence type="ECO:0000259" key="2">
    <source>
        <dbReference type="Pfam" id="PF01464"/>
    </source>
</evidence>
<accession>A0A6G1LLU2</accession>
<keyword evidence="4" id="KW-1185">Reference proteome</keyword>
<protein>
    <recommendedName>
        <fullName evidence="2">Transglycosylase SLT domain-containing protein</fullName>
    </recommendedName>
</protein>
<organism evidence="3 4">
    <name type="scientific">Teratosphaeria nubilosa</name>
    <dbReference type="NCBI Taxonomy" id="161662"/>
    <lineage>
        <taxon>Eukaryota</taxon>
        <taxon>Fungi</taxon>
        <taxon>Dikarya</taxon>
        <taxon>Ascomycota</taxon>
        <taxon>Pezizomycotina</taxon>
        <taxon>Dothideomycetes</taxon>
        <taxon>Dothideomycetidae</taxon>
        <taxon>Mycosphaerellales</taxon>
        <taxon>Teratosphaeriaceae</taxon>
        <taxon>Teratosphaeria</taxon>
    </lineage>
</organism>
<dbReference type="Pfam" id="PF01464">
    <property type="entry name" value="SLT"/>
    <property type="match status" value="1"/>
</dbReference>
<gene>
    <name evidence="3" type="ORF">EJ03DRAFT_265228</name>
</gene>
<dbReference type="InterPro" id="IPR023346">
    <property type="entry name" value="Lysozyme-like_dom_sf"/>
</dbReference>
<dbReference type="SUPFAM" id="SSF53955">
    <property type="entry name" value="Lysozyme-like"/>
    <property type="match status" value="1"/>
</dbReference>
<sequence length="274" mass="29078">MKKPPSRWTKKRKGLIFGGVAAAIIVIAIGLGVGLGVGLSSGGSYSFTKSTAQVTKATAFTQGGASRKDVRNVNDGIGSGKDTYKYYSGTWERFPKATDWISFQDMWEGNLNTIKTSCRLDFKVKNNSPSDVDHIYDAIQNRAKASLVDHRFILAIILQESAGCVLARSTTSSSGIKNPGLMQTHDGHAFDPKHAKESILAMVQDGTQGTSSGDGLVQVLNLYGNAYKAARAYNSGRVPASGDLSVAAGATACYVSDVANRLTGWVNATKTCPS</sequence>
<dbReference type="Gene3D" id="1.10.530.10">
    <property type="match status" value="1"/>
</dbReference>